<feature type="transmembrane region" description="Helical" evidence="8">
    <location>
        <begin position="172"/>
        <end position="196"/>
    </location>
</feature>
<evidence type="ECO:0000256" key="6">
    <source>
        <dbReference type="ARBA" id="ARBA00022989"/>
    </source>
</evidence>
<keyword evidence="5 8" id="KW-0812">Transmembrane</keyword>
<dbReference type="Proteomes" id="UP000586119">
    <property type="component" value="Unassembled WGS sequence"/>
</dbReference>
<accession>A0A7Z0LL22</accession>
<keyword evidence="10" id="KW-1185">Reference proteome</keyword>
<dbReference type="PANTHER" id="PTHR30269:SF37">
    <property type="entry name" value="MEMBRANE TRANSPORTER PROTEIN"/>
    <property type="match status" value="1"/>
</dbReference>
<evidence type="ECO:0000256" key="2">
    <source>
        <dbReference type="ARBA" id="ARBA00009142"/>
    </source>
</evidence>
<sequence length="254" mass="27110">MTTLFETLSPLSGGINALLIIISALTSAFTAAVGVGGGLLMIMAMAQVMPATVIIPIHGVVQLGSNAGRAALTWQHIDRRTIAAFLPGVVLGALAAIWLLIRLPAGMLEFFIAAFVLYSCWGPPLPKHALGATGTVVAGAITTLLSSFVGASGPMVSAFIKQGQTNRLNKVATFSACMSLQHLTKVFVFGFAGFVFHDWLGLLSAMIAFGFIGTWIGVRLLHYLSEYRFDALFKWVLTLLSLRLLWMGIQRLGS</sequence>
<keyword evidence="6 8" id="KW-1133">Transmembrane helix</keyword>
<reference evidence="9 10" key="1">
    <citation type="journal article" date="2015" name="Int. J. Syst. Evol. Microbiol.">
        <title>Halomonas salicampi sp. nov., a halotolerant and alkalitolerant bacterium isolated from a saltern soil.</title>
        <authorList>
            <person name="Lee J.C."/>
            <person name="Kim Y.S."/>
            <person name="Yun B.S."/>
            <person name="Whang K.S."/>
        </authorList>
    </citation>
    <scope>NUCLEOTIDE SEQUENCE [LARGE SCALE GENOMIC DNA]</scope>
    <source>
        <strain evidence="9 10">BH103</strain>
    </source>
</reference>
<keyword evidence="7 8" id="KW-0472">Membrane</keyword>
<evidence type="ECO:0000256" key="8">
    <source>
        <dbReference type="RuleBase" id="RU363041"/>
    </source>
</evidence>
<feature type="transmembrane region" description="Helical" evidence="8">
    <location>
        <begin position="15"/>
        <end position="35"/>
    </location>
</feature>
<protein>
    <recommendedName>
        <fullName evidence="8">Probable membrane transporter protein</fullName>
    </recommendedName>
</protein>
<keyword evidence="4 8" id="KW-1003">Cell membrane</keyword>
<evidence type="ECO:0000256" key="5">
    <source>
        <dbReference type="ARBA" id="ARBA00022692"/>
    </source>
</evidence>
<dbReference type="InterPro" id="IPR002781">
    <property type="entry name" value="TM_pro_TauE-like"/>
</dbReference>
<evidence type="ECO:0000256" key="3">
    <source>
        <dbReference type="ARBA" id="ARBA00022448"/>
    </source>
</evidence>
<dbReference type="RefSeq" id="WP_179930141.1">
    <property type="nucleotide sequence ID" value="NZ_JACCDF010000006.1"/>
</dbReference>
<feature type="transmembrane region" description="Helical" evidence="8">
    <location>
        <begin position="42"/>
        <end position="61"/>
    </location>
</feature>
<name>A0A7Z0LL22_9GAMM</name>
<dbReference type="EMBL" id="JACCDF010000006">
    <property type="protein sequence ID" value="NYS60814.1"/>
    <property type="molecule type" value="Genomic_DNA"/>
</dbReference>
<dbReference type="PANTHER" id="PTHR30269">
    <property type="entry name" value="TRANSMEMBRANE PROTEIN YFCA"/>
    <property type="match status" value="1"/>
</dbReference>
<dbReference type="AlphaFoldDB" id="A0A7Z0LL22"/>
<feature type="transmembrane region" description="Helical" evidence="8">
    <location>
        <begin position="81"/>
        <end position="101"/>
    </location>
</feature>
<feature type="transmembrane region" description="Helical" evidence="8">
    <location>
        <begin position="202"/>
        <end position="224"/>
    </location>
</feature>
<evidence type="ECO:0000313" key="10">
    <source>
        <dbReference type="Proteomes" id="UP000586119"/>
    </source>
</evidence>
<gene>
    <name evidence="9" type="ORF">HZS81_08580</name>
</gene>
<comment type="caution">
    <text evidence="9">The sequence shown here is derived from an EMBL/GenBank/DDBJ whole genome shotgun (WGS) entry which is preliminary data.</text>
</comment>
<dbReference type="InterPro" id="IPR052017">
    <property type="entry name" value="TSUP"/>
</dbReference>
<evidence type="ECO:0000256" key="1">
    <source>
        <dbReference type="ARBA" id="ARBA00004651"/>
    </source>
</evidence>
<evidence type="ECO:0000256" key="4">
    <source>
        <dbReference type="ARBA" id="ARBA00022475"/>
    </source>
</evidence>
<comment type="subcellular location">
    <subcellularLocation>
        <location evidence="1 8">Cell membrane</location>
        <topology evidence="1 8">Multi-pass membrane protein</topology>
    </subcellularLocation>
</comment>
<dbReference type="Pfam" id="PF01925">
    <property type="entry name" value="TauE"/>
    <property type="match status" value="1"/>
</dbReference>
<dbReference type="GO" id="GO:0005886">
    <property type="term" value="C:plasma membrane"/>
    <property type="evidence" value="ECO:0007669"/>
    <property type="project" value="UniProtKB-SubCell"/>
</dbReference>
<comment type="similarity">
    <text evidence="2 8">Belongs to the 4-toluene sulfonate uptake permease (TSUP) (TC 2.A.102) family.</text>
</comment>
<feature type="transmembrane region" description="Helical" evidence="8">
    <location>
        <begin position="136"/>
        <end position="160"/>
    </location>
</feature>
<evidence type="ECO:0000256" key="7">
    <source>
        <dbReference type="ARBA" id="ARBA00023136"/>
    </source>
</evidence>
<proteinExistence type="inferred from homology"/>
<keyword evidence="3" id="KW-0813">Transport</keyword>
<evidence type="ECO:0000313" key="9">
    <source>
        <dbReference type="EMBL" id="NYS60814.1"/>
    </source>
</evidence>
<organism evidence="9 10">
    <name type="scientific">Vreelandella salicampi</name>
    <dbReference type="NCBI Taxonomy" id="1449798"/>
    <lineage>
        <taxon>Bacteria</taxon>
        <taxon>Pseudomonadati</taxon>
        <taxon>Pseudomonadota</taxon>
        <taxon>Gammaproteobacteria</taxon>
        <taxon>Oceanospirillales</taxon>
        <taxon>Halomonadaceae</taxon>
        <taxon>Vreelandella</taxon>
    </lineage>
</organism>